<evidence type="ECO:0000313" key="4">
    <source>
        <dbReference type="EMBL" id="SFG41889.1"/>
    </source>
</evidence>
<evidence type="ECO:0000313" key="6">
    <source>
        <dbReference type="Proteomes" id="UP000199140"/>
    </source>
</evidence>
<sequence>MFAERPRGRVGSWPLIAAMLVATGVWMAIAGLRFAWDSALVTLGACLGLEALALVYRTRRPEPRIAATLDGLAQVIAFSACAAALSYAVASTGGPLWDATFYAWDQRLGLDWRAYLAFVDGHPRLGLVLSLAYRSLILQTMLAVILLGFSGRLRALQDFVLAFAIAGTVTVLISALTPAMANFEFLGLSPADFPQLEPAAADVHVADLTGLRDGTLRTISLDRVEGIITFPSFHAALGGLYIWAFWSVRAARFPALLVNALLIAATPIDGGHYFVDVIAGLVVAALAICAARALGGRWAPEADRPLVSGSGPAPERA</sequence>
<dbReference type="Pfam" id="PF14378">
    <property type="entry name" value="PAP2_3"/>
    <property type="match status" value="1"/>
</dbReference>
<feature type="domain" description="Inositolphosphotransferase Aur1/Ipt1" evidence="2">
    <location>
        <begin position="101"/>
        <end position="289"/>
    </location>
</feature>
<reference evidence="4 6" key="2">
    <citation type="submission" date="2016-10" db="EMBL/GenBank/DDBJ databases">
        <authorList>
            <person name="Varghese N."/>
            <person name="Submissions S."/>
        </authorList>
    </citation>
    <scope>NUCLEOTIDE SEQUENCE [LARGE SCALE GENOMIC DNA]</scope>
    <source>
        <strain evidence="4 6">CBMB27</strain>
    </source>
</reference>
<feature type="transmembrane region" description="Helical" evidence="1">
    <location>
        <begin position="251"/>
        <end position="268"/>
    </location>
</feature>
<feature type="transmembrane region" description="Helical" evidence="1">
    <location>
        <begin position="38"/>
        <end position="56"/>
    </location>
</feature>
<keyword evidence="1" id="KW-0812">Transmembrane</keyword>
<protein>
    <submittedName>
        <fullName evidence="4">PAP2 superfamily protein</fullName>
    </submittedName>
</protein>
<feature type="transmembrane region" description="Helical" evidence="1">
    <location>
        <begin position="125"/>
        <end position="147"/>
    </location>
</feature>
<keyword evidence="1" id="KW-1133">Transmembrane helix</keyword>
<feature type="transmembrane region" description="Helical" evidence="1">
    <location>
        <begin position="274"/>
        <end position="294"/>
    </location>
</feature>
<dbReference type="RefSeq" id="WP_075380779.1">
    <property type="nucleotide sequence ID" value="NZ_CP015367.1"/>
</dbReference>
<feature type="transmembrane region" description="Helical" evidence="1">
    <location>
        <begin position="226"/>
        <end position="244"/>
    </location>
</feature>
<feature type="transmembrane region" description="Helical" evidence="1">
    <location>
        <begin position="68"/>
        <end position="90"/>
    </location>
</feature>
<dbReference type="InterPro" id="IPR026841">
    <property type="entry name" value="Aur1/Ipt1"/>
</dbReference>
<keyword evidence="5" id="KW-1185">Reference proteome</keyword>
<dbReference type="SUPFAM" id="SSF48317">
    <property type="entry name" value="Acid phosphatase/Vanadium-dependent haloperoxidase"/>
    <property type="match status" value="1"/>
</dbReference>
<evidence type="ECO:0000313" key="3">
    <source>
        <dbReference type="EMBL" id="APT32404.1"/>
    </source>
</evidence>
<dbReference type="AlphaFoldDB" id="A0AAE8HNW7"/>
<feature type="transmembrane region" description="Helical" evidence="1">
    <location>
        <begin position="159"/>
        <end position="181"/>
    </location>
</feature>
<evidence type="ECO:0000259" key="2">
    <source>
        <dbReference type="Pfam" id="PF14378"/>
    </source>
</evidence>
<dbReference type="EMBL" id="CP015367">
    <property type="protein sequence ID" value="APT32404.1"/>
    <property type="molecule type" value="Genomic_DNA"/>
</dbReference>
<keyword evidence="1" id="KW-0472">Membrane</keyword>
<dbReference type="InterPro" id="IPR036938">
    <property type="entry name" value="PAP2/HPO_sf"/>
</dbReference>
<reference evidence="3 5" key="1">
    <citation type="submission" date="2016-04" db="EMBL/GenBank/DDBJ databases">
        <title>Complete genome sequencing and analysis of CBMB27, Methylobacterium phyllosphaerae isolated from leaf tissues of rice (Oryza sativa L.).</title>
        <authorList>
            <person name="Lee Y."/>
            <person name="Hwangbo K."/>
            <person name="Chung H."/>
            <person name="Yoo J."/>
            <person name="Kim K.Y."/>
            <person name="Sa T.M."/>
            <person name="Um Y."/>
            <person name="Madhaiyan M."/>
        </authorList>
    </citation>
    <scope>NUCLEOTIDE SEQUENCE [LARGE SCALE GENOMIC DNA]</scope>
    <source>
        <strain evidence="3 5">CBMB27</strain>
    </source>
</reference>
<gene>
    <name evidence="3" type="ORF">MCBMB27_03113</name>
    <name evidence="4" type="ORF">SAMN05192567_103114</name>
</gene>
<organism evidence="4 6">
    <name type="scientific">Methylobacterium phyllosphaerae</name>
    <dbReference type="NCBI Taxonomy" id="418223"/>
    <lineage>
        <taxon>Bacteria</taxon>
        <taxon>Pseudomonadati</taxon>
        <taxon>Pseudomonadota</taxon>
        <taxon>Alphaproteobacteria</taxon>
        <taxon>Hyphomicrobiales</taxon>
        <taxon>Methylobacteriaceae</taxon>
        <taxon>Methylobacterium</taxon>
    </lineage>
</organism>
<proteinExistence type="predicted"/>
<feature type="transmembrane region" description="Helical" evidence="1">
    <location>
        <begin position="12"/>
        <end position="32"/>
    </location>
</feature>
<name>A0AAE8HNW7_9HYPH</name>
<dbReference type="EMBL" id="FOPK01000003">
    <property type="protein sequence ID" value="SFG41889.1"/>
    <property type="molecule type" value="Genomic_DNA"/>
</dbReference>
<evidence type="ECO:0000313" key="5">
    <source>
        <dbReference type="Proteomes" id="UP000185487"/>
    </source>
</evidence>
<dbReference type="GO" id="GO:0016020">
    <property type="term" value="C:membrane"/>
    <property type="evidence" value="ECO:0007669"/>
    <property type="project" value="UniProtKB-SubCell"/>
</dbReference>
<accession>A0AAE8HNW7</accession>
<evidence type="ECO:0000256" key="1">
    <source>
        <dbReference type="SAM" id="Phobius"/>
    </source>
</evidence>
<dbReference type="Proteomes" id="UP000199140">
    <property type="component" value="Unassembled WGS sequence"/>
</dbReference>
<dbReference type="KEGG" id="mphy:MCBMB27_03113"/>
<dbReference type="Proteomes" id="UP000185487">
    <property type="component" value="Chromosome"/>
</dbReference>